<feature type="transmembrane region" description="Helical" evidence="1">
    <location>
        <begin position="52"/>
        <end position="73"/>
    </location>
</feature>
<proteinExistence type="predicted"/>
<feature type="non-terminal residue" evidence="2">
    <location>
        <position position="266"/>
    </location>
</feature>
<gene>
    <name evidence="2" type="ORF">METZ01_LOCUS275596</name>
</gene>
<evidence type="ECO:0000313" key="2">
    <source>
        <dbReference type="EMBL" id="SVC22742.1"/>
    </source>
</evidence>
<feature type="transmembrane region" description="Helical" evidence="1">
    <location>
        <begin position="20"/>
        <end position="40"/>
    </location>
</feature>
<feature type="transmembrane region" description="Helical" evidence="1">
    <location>
        <begin position="115"/>
        <end position="135"/>
    </location>
</feature>
<sequence length="266" mass="29663">MSKLLLKYLANFPRSVKGVLLLCFDAVILGFSMLLAFAVRFDPASLEHQYRIFSNGVWVLMGLQLLALMISGLYRSVLRHAGTELLVLLLRSVLLGAGLFALLDLMLEEYRMPRSIIVMSASFAFLGLLSIRLMIRWIVRLHVVEPQQRENLQRVVIYGAGSAGLQLFESLRQEGTYQISAFVDDNPKLQGGLLRGKSILSFAGLQTLHANNPLDSVLLALPGVKHEQRKKILQQIRILKVGVRVLPTADQLMRGTADASQLQEVD</sequence>
<reference evidence="2" key="1">
    <citation type="submission" date="2018-05" db="EMBL/GenBank/DDBJ databases">
        <authorList>
            <person name="Lanie J.A."/>
            <person name="Ng W.-L."/>
            <person name="Kazmierczak K.M."/>
            <person name="Andrzejewski T.M."/>
            <person name="Davidsen T.M."/>
            <person name="Wayne K.J."/>
            <person name="Tettelin H."/>
            <person name="Glass J.I."/>
            <person name="Rusch D."/>
            <person name="Podicherti R."/>
            <person name="Tsui H.-C.T."/>
            <person name="Winkler M.E."/>
        </authorList>
    </citation>
    <scope>NUCLEOTIDE SEQUENCE</scope>
</reference>
<evidence type="ECO:0008006" key="3">
    <source>
        <dbReference type="Google" id="ProtNLM"/>
    </source>
</evidence>
<dbReference type="EMBL" id="UINC01080107">
    <property type="protein sequence ID" value="SVC22742.1"/>
    <property type="molecule type" value="Genomic_DNA"/>
</dbReference>
<dbReference type="Gene3D" id="3.40.50.720">
    <property type="entry name" value="NAD(P)-binding Rossmann-like Domain"/>
    <property type="match status" value="1"/>
</dbReference>
<accession>A0A382KHA0</accession>
<dbReference type="InterPro" id="IPR051203">
    <property type="entry name" value="Polysaccharide_Synthase-Rel"/>
</dbReference>
<evidence type="ECO:0000256" key="1">
    <source>
        <dbReference type="SAM" id="Phobius"/>
    </source>
</evidence>
<organism evidence="2">
    <name type="scientific">marine metagenome</name>
    <dbReference type="NCBI Taxonomy" id="408172"/>
    <lineage>
        <taxon>unclassified sequences</taxon>
        <taxon>metagenomes</taxon>
        <taxon>ecological metagenomes</taxon>
    </lineage>
</organism>
<keyword evidence="1" id="KW-1133">Transmembrane helix</keyword>
<feature type="transmembrane region" description="Helical" evidence="1">
    <location>
        <begin position="85"/>
        <end position="103"/>
    </location>
</feature>
<dbReference type="SUPFAM" id="SSF53335">
    <property type="entry name" value="S-adenosyl-L-methionine-dependent methyltransferases"/>
    <property type="match status" value="1"/>
</dbReference>
<dbReference type="AlphaFoldDB" id="A0A382KHA0"/>
<dbReference type="PANTHER" id="PTHR43318:SF2">
    <property type="entry name" value="UDP-N-ACETYLGLUCOSAMINE 4,6-DEHYDRATASE (INVERTING)"/>
    <property type="match status" value="1"/>
</dbReference>
<dbReference type="PANTHER" id="PTHR43318">
    <property type="entry name" value="UDP-N-ACETYLGLUCOSAMINE 4,6-DEHYDRATASE"/>
    <property type="match status" value="1"/>
</dbReference>
<dbReference type="Pfam" id="PF13727">
    <property type="entry name" value="CoA_binding_3"/>
    <property type="match status" value="1"/>
</dbReference>
<protein>
    <recommendedName>
        <fullName evidence="3">Polysaccharide biosynthesis protein CapD-like domain-containing protein</fullName>
    </recommendedName>
</protein>
<keyword evidence="1" id="KW-0472">Membrane</keyword>
<keyword evidence="1" id="KW-0812">Transmembrane</keyword>
<name>A0A382KHA0_9ZZZZ</name>
<dbReference type="InterPro" id="IPR029063">
    <property type="entry name" value="SAM-dependent_MTases_sf"/>
</dbReference>